<keyword evidence="8" id="KW-1185">Reference proteome</keyword>
<dbReference type="AlphaFoldDB" id="A0A7C9PN30"/>
<name>A0A7C9PN30_9MICO</name>
<evidence type="ECO:0000259" key="6">
    <source>
        <dbReference type="Pfam" id="PF04932"/>
    </source>
</evidence>
<dbReference type="EMBL" id="JAAGWZ010000002">
    <property type="protein sequence ID" value="NEM91352.1"/>
    <property type="molecule type" value="Genomic_DNA"/>
</dbReference>
<evidence type="ECO:0000256" key="4">
    <source>
        <dbReference type="ARBA" id="ARBA00023136"/>
    </source>
</evidence>
<keyword evidence="4 5" id="KW-0472">Membrane</keyword>
<proteinExistence type="predicted"/>
<dbReference type="GO" id="GO:0016874">
    <property type="term" value="F:ligase activity"/>
    <property type="evidence" value="ECO:0007669"/>
    <property type="project" value="UniProtKB-KW"/>
</dbReference>
<accession>A0A7C9PN30</accession>
<dbReference type="Pfam" id="PF04932">
    <property type="entry name" value="Wzy_C"/>
    <property type="match status" value="1"/>
</dbReference>
<evidence type="ECO:0000256" key="3">
    <source>
        <dbReference type="ARBA" id="ARBA00022989"/>
    </source>
</evidence>
<evidence type="ECO:0000313" key="7">
    <source>
        <dbReference type="EMBL" id="NEM91352.1"/>
    </source>
</evidence>
<evidence type="ECO:0000313" key="8">
    <source>
        <dbReference type="Proteomes" id="UP000479756"/>
    </source>
</evidence>
<keyword evidence="2 5" id="KW-0812">Transmembrane</keyword>
<feature type="domain" description="O-antigen ligase-related" evidence="6">
    <location>
        <begin position="211"/>
        <end position="356"/>
    </location>
</feature>
<dbReference type="GO" id="GO:0016020">
    <property type="term" value="C:membrane"/>
    <property type="evidence" value="ECO:0007669"/>
    <property type="project" value="UniProtKB-SubCell"/>
</dbReference>
<sequence>MTLPRPSAAARDAAVAVLGSSRFTAALTSTAIGAAFFSGLIRGLIGWPGLVGVLAGLVLLSVGSIIARREYIEWRGLLPISLIVFVGWTMTTILWSQYQWATLGGVGYQFAFTVLGVIIALGRDPIQIVRAFGDVLRVVLGVSLALEVFSGILIDTPLRFLGIQGDIASLGPIQGVMGSRNQLGLTALIALVTFGTELFTRSVSRRLGILSVVAAAVTLALTQSPVSVSVLAILGLASFALLGLRRMKPDRRRVAQVGLLVVTVSAIAAISYYRARVVAFAGLGTEVRYRDTIWHQLSERISAHPLEGWGWIGPWQLELQPFHAIVVAHAARPPSALNAFIDVWFQLGVVGLIAFLVLIGLAFVRSWIIASQHRSRAYVWLALVLVTLVATSLAESVILTEYAWLTLVVCCVKAADKLSWRQRLPQ</sequence>
<keyword evidence="3 5" id="KW-1133">Transmembrane helix</keyword>
<comment type="caution">
    <text evidence="7">The sequence shown here is derived from an EMBL/GenBank/DDBJ whole genome shotgun (WGS) entry which is preliminary data.</text>
</comment>
<keyword evidence="7" id="KW-0436">Ligase</keyword>
<dbReference type="InterPro" id="IPR007016">
    <property type="entry name" value="O-antigen_ligase-rel_domated"/>
</dbReference>
<feature type="transmembrane region" description="Helical" evidence="5">
    <location>
        <begin position="21"/>
        <end position="41"/>
    </location>
</feature>
<dbReference type="RefSeq" id="WP_163473020.1">
    <property type="nucleotide sequence ID" value="NZ_JAAGWZ010000002.1"/>
</dbReference>
<feature type="transmembrane region" description="Helical" evidence="5">
    <location>
        <begin position="228"/>
        <end position="245"/>
    </location>
</feature>
<feature type="transmembrane region" description="Helical" evidence="5">
    <location>
        <begin position="47"/>
        <end position="67"/>
    </location>
</feature>
<feature type="transmembrane region" description="Helical" evidence="5">
    <location>
        <begin position="134"/>
        <end position="154"/>
    </location>
</feature>
<feature type="transmembrane region" description="Helical" evidence="5">
    <location>
        <begin position="101"/>
        <end position="122"/>
    </location>
</feature>
<gene>
    <name evidence="7" type="ORF">G3T37_08265</name>
</gene>
<evidence type="ECO:0000256" key="1">
    <source>
        <dbReference type="ARBA" id="ARBA00004141"/>
    </source>
</evidence>
<dbReference type="PANTHER" id="PTHR37422:SF13">
    <property type="entry name" value="LIPOPOLYSACCHARIDE BIOSYNTHESIS PROTEIN PA4999-RELATED"/>
    <property type="match status" value="1"/>
</dbReference>
<reference evidence="7 8" key="1">
    <citation type="journal article" date="2014" name="Int. J. Syst. Evol. Microbiol.">
        <title>Description of Galbitalea soli gen. nov., sp. nov., and Frondihabitans sucicola sp. nov.</title>
        <authorList>
            <person name="Kim S.J."/>
            <person name="Lim J.M."/>
            <person name="Ahn J.H."/>
            <person name="Weon H.Y."/>
            <person name="Hamada M."/>
            <person name="Suzuki K."/>
            <person name="Ahn T.Y."/>
            <person name="Kwon S.W."/>
        </authorList>
    </citation>
    <scope>NUCLEOTIDE SEQUENCE [LARGE SCALE GENOMIC DNA]</scope>
    <source>
        <strain evidence="7 8">NBRC 108727</strain>
    </source>
</reference>
<feature type="transmembrane region" description="Helical" evidence="5">
    <location>
        <begin position="343"/>
        <end position="365"/>
    </location>
</feature>
<comment type="subcellular location">
    <subcellularLocation>
        <location evidence="1">Membrane</location>
        <topology evidence="1">Multi-pass membrane protein</topology>
    </subcellularLocation>
</comment>
<feature type="transmembrane region" description="Helical" evidence="5">
    <location>
        <begin position="74"/>
        <end position="95"/>
    </location>
</feature>
<feature type="transmembrane region" description="Helical" evidence="5">
    <location>
        <begin position="182"/>
        <end position="200"/>
    </location>
</feature>
<evidence type="ECO:0000256" key="5">
    <source>
        <dbReference type="SAM" id="Phobius"/>
    </source>
</evidence>
<organism evidence="7 8">
    <name type="scientific">Galbitalea soli</name>
    <dbReference type="NCBI Taxonomy" id="1268042"/>
    <lineage>
        <taxon>Bacteria</taxon>
        <taxon>Bacillati</taxon>
        <taxon>Actinomycetota</taxon>
        <taxon>Actinomycetes</taxon>
        <taxon>Micrococcales</taxon>
        <taxon>Microbacteriaceae</taxon>
        <taxon>Galbitalea</taxon>
    </lineage>
</organism>
<feature type="transmembrane region" description="Helical" evidence="5">
    <location>
        <begin position="207"/>
        <end position="222"/>
    </location>
</feature>
<feature type="transmembrane region" description="Helical" evidence="5">
    <location>
        <begin position="257"/>
        <end position="275"/>
    </location>
</feature>
<dbReference type="InterPro" id="IPR051533">
    <property type="entry name" value="WaaL-like"/>
</dbReference>
<protein>
    <submittedName>
        <fullName evidence="7">O-antigen ligase family protein</fullName>
    </submittedName>
</protein>
<dbReference type="Proteomes" id="UP000479756">
    <property type="component" value="Unassembled WGS sequence"/>
</dbReference>
<feature type="transmembrane region" description="Helical" evidence="5">
    <location>
        <begin position="377"/>
        <end position="399"/>
    </location>
</feature>
<dbReference type="PANTHER" id="PTHR37422">
    <property type="entry name" value="TEICHURONIC ACID BIOSYNTHESIS PROTEIN TUAE"/>
    <property type="match status" value="1"/>
</dbReference>
<evidence type="ECO:0000256" key="2">
    <source>
        <dbReference type="ARBA" id="ARBA00022692"/>
    </source>
</evidence>